<dbReference type="InterPro" id="IPR006094">
    <property type="entry name" value="Oxid_FAD_bind_N"/>
</dbReference>
<dbReference type="Pfam" id="PF08031">
    <property type="entry name" value="BBE"/>
    <property type="match status" value="1"/>
</dbReference>
<name>A0A2P5HN11_DIAHE</name>
<keyword evidence="8" id="KW-1185">Reference proteome</keyword>
<dbReference type="InterPro" id="IPR036318">
    <property type="entry name" value="FAD-bd_PCMH-like_sf"/>
</dbReference>
<keyword evidence="2" id="KW-0285">Flavoprotein</keyword>
<evidence type="ECO:0000256" key="1">
    <source>
        <dbReference type="ARBA" id="ARBA00005466"/>
    </source>
</evidence>
<feature type="domain" description="FAD-binding PCMH-type" evidence="6">
    <location>
        <begin position="149"/>
        <end position="328"/>
    </location>
</feature>
<keyword evidence="4" id="KW-0560">Oxidoreductase</keyword>
<dbReference type="PANTHER" id="PTHR13878">
    <property type="entry name" value="GULONOLACTONE OXIDASE"/>
    <property type="match status" value="1"/>
</dbReference>
<reference evidence="7" key="1">
    <citation type="submission" date="2017-09" db="EMBL/GenBank/DDBJ databases">
        <title>Polyketide synthases of a Diaporthe helianthi virulent isolate.</title>
        <authorList>
            <person name="Baroncelli R."/>
        </authorList>
    </citation>
    <scope>NUCLEOTIDE SEQUENCE [LARGE SCALE GENOMIC DNA]</scope>
    <source>
        <strain evidence="7">7/96</strain>
    </source>
</reference>
<keyword evidence="5" id="KW-0732">Signal</keyword>
<dbReference type="Gene3D" id="3.30.465.10">
    <property type="match status" value="2"/>
</dbReference>
<gene>
    <name evidence="7" type="ORF">DHEL01_v209974</name>
</gene>
<sequence>MATIKISVSLILKAWTAVSCISFAQGARLPSVIRRPAALSDGLTLETSHYSARSAANVSCRYLPGDAAYPDQNTWDALNQTVGGRLIRGIPLGSVCYGSEAKALATECSAMKQSWSTVDPFIDNPVNVMSPYWLNDTCSPYQGLQSTCVEGNLATYAINVSAASDVIAGLQFARQNNVRLVLKNTGHDYLGRSAGKGALALWTHNLKSLSFTNYTSASYTGPAAKVGAGVEVSEAYSAASANGYRVTGGGCPTVGLAGGWLPGGGHGPLEAAYGLGADQALEYEVITTDGQHLTDSPTLNQDLYWALSGGGSGNYAIVLSVTIKAHPDGPVAGSSLLFYNTEPESYWLAITAWLKHLLILDVDYPTLKTAVTMTSSLFYLDFATLPDATAAELTAALAPFYLDLQRLNITVAYNETAAQDSFADHYDYFGGTSTWATNLTVGSRLIPRNLIRNRTAEFVHTLREISDANSNVEFVFVAANVTHKHVGNQEGWNAVLPAWRDSLFLLNFGEELASDASWDVIKTHQAQVNEWHEAFKALTPGGGSYLNEGLYDDPDWKWDYFGENYAELQDIKSKYDPEHLLWSNTAVGNDLMWEVAADGRLCRK</sequence>
<proteinExistence type="inferred from homology"/>
<dbReference type="InterPro" id="IPR016164">
    <property type="entry name" value="FAD-linked_Oxase-like_C"/>
</dbReference>
<evidence type="ECO:0000313" key="7">
    <source>
        <dbReference type="EMBL" id="POS71630.1"/>
    </source>
</evidence>
<comment type="similarity">
    <text evidence="1">Belongs to the oxygen-dependent FAD-linked oxidoreductase family.</text>
</comment>
<evidence type="ECO:0000256" key="4">
    <source>
        <dbReference type="ARBA" id="ARBA00023002"/>
    </source>
</evidence>
<dbReference type="STRING" id="158607.A0A2P5HN11"/>
<dbReference type="PROSITE" id="PS51387">
    <property type="entry name" value="FAD_PCMH"/>
    <property type="match status" value="1"/>
</dbReference>
<dbReference type="Pfam" id="PF01565">
    <property type="entry name" value="FAD_binding_4"/>
    <property type="match status" value="1"/>
</dbReference>
<organism evidence="7 8">
    <name type="scientific">Diaporthe helianthi</name>
    <dbReference type="NCBI Taxonomy" id="158607"/>
    <lineage>
        <taxon>Eukaryota</taxon>
        <taxon>Fungi</taxon>
        <taxon>Dikarya</taxon>
        <taxon>Ascomycota</taxon>
        <taxon>Pezizomycotina</taxon>
        <taxon>Sordariomycetes</taxon>
        <taxon>Sordariomycetidae</taxon>
        <taxon>Diaporthales</taxon>
        <taxon>Diaporthaceae</taxon>
        <taxon>Diaporthe</taxon>
    </lineage>
</organism>
<dbReference type="InterPro" id="IPR050432">
    <property type="entry name" value="FAD-linked_Oxidoreductases_BP"/>
</dbReference>
<dbReference type="Proteomes" id="UP000094444">
    <property type="component" value="Unassembled WGS sequence"/>
</dbReference>
<dbReference type="InterPro" id="IPR012951">
    <property type="entry name" value="BBE"/>
</dbReference>
<dbReference type="SUPFAM" id="SSF55103">
    <property type="entry name" value="FAD-linked oxidases, C-terminal domain"/>
    <property type="match status" value="1"/>
</dbReference>
<evidence type="ECO:0000256" key="3">
    <source>
        <dbReference type="ARBA" id="ARBA00022827"/>
    </source>
</evidence>
<keyword evidence="3" id="KW-0274">FAD</keyword>
<comment type="caution">
    <text evidence="7">The sequence shown here is derived from an EMBL/GenBank/DDBJ whole genome shotgun (WGS) entry which is preliminary data.</text>
</comment>
<evidence type="ECO:0000259" key="6">
    <source>
        <dbReference type="PROSITE" id="PS51387"/>
    </source>
</evidence>
<protein>
    <submittedName>
        <fullName evidence="7">FAD binding domain-containing protein</fullName>
    </submittedName>
</protein>
<dbReference type="GO" id="GO:0016491">
    <property type="term" value="F:oxidoreductase activity"/>
    <property type="evidence" value="ECO:0007669"/>
    <property type="project" value="UniProtKB-KW"/>
</dbReference>
<evidence type="ECO:0000313" key="8">
    <source>
        <dbReference type="Proteomes" id="UP000094444"/>
    </source>
</evidence>
<dbReference type="GO" id="GO:0071949">
    <property type="term" value="F:FAD binding"/>
    <property type="evidence" value="ECO:0007669"/>
    <property type="project" value="InterPro"/>
</dbReference>
<dbReference type="InterPro" id="IPR016169">
    <property type="entry name" value="FAD-bd_PCMH_sub2"/>
</dbReference>
<evidence type="ECO:0000256" key="2">
    <source>
        <dbReference type="ARBA" id="ARBA00022630"/>
    </source>
</evidence>
<dbReference type="EMBL" id="MAVT02001214">
    <property type="protein sequence ID" value="POS71630.1"/>
    <property type="molecule type" value="Genomic_DNA"/>
</dbReference>
<dbReference type="PANTHER" id="PTHR13878:SF91">
    <property type="entry name" value="FAD BINDING DOMAIN PROTEIN (AFU_ORTHOLOGUE AFUA_6G12070)-RELATED"/>
    <property type="match status" value="1"/>
</dbReference>
<dbReference type="InterPro" id="IPR016166">
    <property type="entry name" value="FAD-bd_PCMH"/>
</dbReference>
<dbReference type="OrthoDB" id="9983560at2759"/>
<feature type="signal peptide" evidence="5">
    <location>
        <begin position="1"/>
        <end position="26"/>
    </location>
</feature>
<accession>A0A2P5HN11</accession>
<dbReference type="SUPFAM" id="SSF56176">
    <property type="entry name" value="FAD-binding/transporter-associated domain-like"/>
    <property type="match status" value="1"/>
</dbReference>
<evidence type="ECO:0000256" key="5">
    <source>
        <dbReference type="SAM" id="SignalP"/>
    </source>
</evidence>
<dbReference type="AlphaFoldDB" id="A0A2P5HN11"/>
<dbReference type="InParanoid" id="A0A2P5HN11"/>
<feature type="chain" id="PRO_5015117823" evidence="5">
    <location>
        <begin position="27"/>
        <end position="604"/>
    </location>
</feature>